<reference evidence="2" key="1">
    <citation type="submission" date="2014-09" db="EMBL/GenBank/DDBJ databases">
        <authorList>
            <person name="Sharma Rahul"/>
            <person name="Thines Marco"/>
        </authorList>
    </citation>
    <scope>NUCLEOTIDE SEQUENCE [LARGE SCALE GENOMIC DNA]</scope>
</reference>
<proteinExistence type="predicted"/>
<dbReference type="OMA" id="CSRINWD"/>
<name>A0A0P1ATG2_PLAHL</name>
<dbReference type="RefSeq" id="XP_024581315.1">
    <property type="nucleotide sequence ID" value="XM_024731104.1"/>
</dbReference>
<dbReference type="OrthoDB" id="122204at2759"/>
<dbReference type="Gene3D" id="2.40.10.10">
    <property type="entry name" value="Trypsin-like serine proteases"/>
    <property type="match status" value="1"/>
</dbReference>
<dbReference type="EMBL" id="CCYD01001336">
    <property type="protein sequence ID" value="CEG44946.1"/>
    <property type="molecule type" value="Genomic_DNA"/>
</dbReference>
<evidence type="ECO:0008006" key="3">
    <source>
        <dbReference type="Google" id="ProtNLM"/>
    </source>
</evidence>
<dbReference type="InterPro" id="IPR043504">
    <property type="entry name" value="Peptidase_S1_PA_chymotrypsin"/>
</dbReference>
<accession>A0A0P1ATG2</accession>
<evidence type="ECO:0000313" key="2">
    <source>
        <dbReference type="Proteomes" id="UP000054928"/>
    </source>
</evidence>
<evidence type="ECO:0000313" key="1">
    <source>
        <dbReference type="EMBL" id="CEG44946.1"/>
    </source>
</evidence>
<dbReference type="AlphaFoldDB" id="A0A0P1ATG2"/>
<protein>
    <recommendedName>
        <fullName evidence="3">CRN-like protein</fullName>
    </recommendedName>
</protein>
<sequence length="176" mass="19159">MARKWFQLVGEDGNAVTSVTSVVVDVEDVETLRDAVKVKCPNNLANVDASDLTVFDANGVALPKSSSSVSELGKDAIIVQVPHRAVEDSDYFISLHVQEQVETAVFVIVEEDKDDNSIGMGVFFSPTLAVTYDHNLTEEYTVGSVVPLALKDEMANVEVVARNSELDFAILKIRIT</sequence>
<dbReference type="GeneID" id="36396324"/>
<dbReference type="Proteomes" id="UP000054928">
    <property type="component" value="Unassembled WGS sequence"/>
</dbReference>
<keyword evidence="2" id="KW-1185">Reference proteome</keyword>
<organism evidence="1 2">
    <name type="scientific">Plasmopara halstedii</name>
    <name type="common">Downy mildew of sunflower</name>
    <dbReference type="NCBI Taxonomy" id="4781"/>
    <lineage>
        <taxon>Eukaryota</taxon>
        <taxon>Sar</taxon>
        <taxon>Stramenopiles</taxon>
        <taxon>Oomycota</taxon>
        <taxon>Peronosporomycetes</taxon>
        <taxon>Peronosporales</taxon>
        <taxon>Peronosporaceae</taxon>
        <taxon>Plasmopara</taxon>
    </lineage>
</organism>